<dbReference type="CDD" id="cd04584">
    <property type="entry name" value="CBS_pair_AcuB_like"/>
    <property type="match status" value="1"/>
</dbReference>
<dbReference type="AlphaFoldDB" id="A0A2A6RL37"/>
<comment type="caution">
    <text evidence="5">The sequence shown here is derived from an EMBL/GenBank/DDBJ whole genome shotgun (WGS) entry which is preliminary data.</text>
</comment>
<dbReference type="InterPro" id="IPR000644">
    <property type="entry name" value="CBS_dom"/>
</dbReference>
<sequence length="215" mass="23237">MLVGERMKYPVITVTPETSVHDALHLMRTEHIRRAPVVNHGRLVGIVSMKDLLNASPSQATTLSVWELNYLLSKLTVASCMSHKVQTISEDMPIEEAARIMADQRIGGLPVLRGEDVVGMITETDLFKILLELMGARDAGVRCEVRMRDEPGQLAAVTGALASAGGNIIALGTFAGDAPGHSHVTFKVAGLTPTEVRAYVAPLVERVIDVRQSHP</sequence>
<evidence type="ECO:0000259" key="3">
    <source>
        <dbReference type="PROSITE" id="PS51371"/>
    </source>
</evidence>
<dbReference type="InterPro" id="IPR051257">
    <property type="entry name" value="Diverse_CBS-Domain"/>
</dbReference>
<keyword evidence="1 2" id="KW-0129">CBS domain</keyword>
<dbReference type="Proteomes" id="UP000220527">
    <property type="component" value="Unassembled WGS sequence"/>
</dbReference>
<keyword evidence="6" id="KW-1185">Reference proteome</keyword>
<dbReference type="Gene3D" id="3.10.580.10">
    <property type="entry name" value="CBS-domain"/>
    <property type="match status" value="1"/>
</dbReference>
<dbReference type="Pfam" id="PF00571">
    <property type="entry name" value="CBS"/>
    <property type="match status" value="2"/>
</dbReference>
<evidence type="ECO:0000313" key="6">
    <source>
        <dbReference type="Proteomes" id="UP000220527"/>
    </source>
</evidence>
<evidence type="ECO:0000313" key="5">
    <source>
        <dbReference type="EMBL" id="PDW03578.1"/>
    </source>
</evidence>
<protein>
    <recommendedName>
        <fullName evidence="7">CBS domain-containing protein</fullName>
    </recommendedName>
</protein>
<name>A0A2A6RL37_9CHLR</name>
<dbReference type="PANTHER" id="PTHR43080:SF2">
    <property type="entry name" value="CBS DOMAIN-CONTAINING PROTEIN"/>
    <property type="match status" value="1"/>
</dbReference>
<dbReference type="InterPro" id="IPR045865">
    <property type="entry name" value="ACT-like_dom_sf"/>
</dbReference>
<dbReference type="PROSITE" id="PS51371">
    <property type="entry name" value="CBS"/>
    <property type="match status" value="2"/>
</dbReference>
<dbReference type="PANTHER" id="PTHR43080">
    <property type="entry name" value="CBS DOMAIN-CONTAINING PROTEIN CBSX3, MITOCHONDRIAL"/>
    <property type="match status" value="1"/>
</dbReference>
<feature type="domain" description="CBS" evidence="3">
    <location>
        <begin position="81"/>
        <end position="139"/>
    </location>
</feature>
<proteinExistence type="predicted"/>
<dbReference type="EMBL" id="NQWI01000026">
    <property type="protein sequence ID" value="PDW03578.1"/>
    <property type="molecule type" value="Genomic_DNA"/>
</dbReference>
<dbReference type="OrthoDB" id="9802114at2"/>
<evidence type="ECO:0000256" key="1">
    <source>
        <dbReference type="ARBA" id="ARBA00023122"/>
    </source>
</evidence>
<evidence type="ECO:0008006" key="7">
    <source>
        <dbReference type="Google" id="ProtNLM"/>
    </source>
</evidence>
<dbReference type="SUPFAM" id="SSF55021">
    <property type="entry name" value="ACT-like"/>
    <property type="match status" value="1"/>
</dbReference>
<feature type="domain" description="CBS" evidence="3">
    <location>
        <begin position="7"/>
        <end position="62"/>
    </location>
</feature>
<dbReference type="SUPFAM" id="SSF54631">
    <property type="entry name" value="CBS-domain pair"/>
    <property type="match status" value="1"/>
</dbReference>
<feature type="domain" description="ACT" evidence="4">
    <location>
        <begin position="142"/>
        <end position="215"/>
    </location>
</feature>
<dbReference type="PROSITE" id="PS51671">
    <property type="entry name" value="ACT"/>
    <property type="match status" value="1"/>
</dbReference>
<dbReference type="InterPro" id="IPR002912">
    <property type="entry name" value="ACT_dom"/>
</dbReference>
<dbReference type="RefSeq" id="WP_097643540.1">
    <property type="nucleotide sequence ID" value="NZ_NQWI01000026.1"/>
</dbReference>
<organism evidence="5 6">
    <name type="scientific">Candidatus Viridilinea mediisalina</name>
    <dbReference type="NCBI Taxonomy" id="2024553"/>
    <lineage>
        <taxon>Bacteria</taxon>
        <taxon>Bacillati</taxon>
        <taxon>Chloroflexota</taxon>
        <taxon>Chloroflexia</taxon>
        <taxon>Chloroflexales</taxon>
        <taxon>Chloroflexineae</taxon>
        <taxon>Oscillochloridaceae</taxon>
        <taxon>Candidatus Viridilinea</taxon>
    </lineage>
</organism>
<dbReference type="Pfam" id="PF22190">
    <property type="entry name" value="TTHA0829-like_ACT"/>
    <property type="match status" value="1"/>
</dbReference>
<dbReference type="SMART" id="SM00116">
    <property type="entry name" value="CBS"/>
    <property type="match status" value="2"/>
</dbReference>
<reference evidence="6" key="1">
    <citation type="submission" date="2017-08" db="EMBL/GenBank/DDBJ databases">
        <authorList>
            <person name="Grouzdev D.S."/>
            <person name="Gaisin V.A."/>
            <person name="Rysina M.S."/>
            <person name="Gorlenko V.M."/>
        </authorList>
    </citation>
    <scope>NUCLEOTIDE SEQUENCE [LARGE SCALE GENOMIC DNA]</scope>
    <source>
        <strain evidence="6">Kir15-3F</strain>
    </source>
</reference>
<gene>
    <name evidence="5" type="ORF">CJ255_07875</name>
</gene>
<dbReference type="InterPro" id="IPR046342">
    <property type="entry name" value="CBS_dom_sf"/>
</dbReference>
<evidence type="ECO:0000256" key="2">
    <source>
        <dbReference type="PROSITE-ProRule" id="PRU00703"/>
    </source>
</evidence>
<accession>A0A2A6RL37</accession>
<dbReference type="Gene3D" id="3.30.70.260">
    <property type="match status" value="1"/>
</dbReference>
<evidence type="ECO:0000259" key="4">
    <source>
        <dbReference type="PROSITE" id="PS51671"/>
    </source>
</evidence>